<evidence type="ECO:0000313" key="2">
    <source>
        <dbReference type="Proteomes" id="UP000602510"/>
    </source>
</evidence>
<keyword evidence="2" id="KW-1185">Reference proteome</keyword>
<protein>
    <submittedName>
        <fullName evidence="1">Uncharacterized protein</fullName>
    </submittedName>
</protein>
<proteinExistence type="predicted"/>
<sequence length="64" mass="7581">MSAGGSTHLPELKKCRVLHCYVEQPSTELARLRMLRLGQGRWGLRRPWKKLCSFDLLEKKKEWK</sequence>
<reference evidence="1" key="1">
    <citation type="submission" date="2020-04" db="EMBL/GenBank/DDBJ databases">
        <title>Hybrid Assembly of Korean Phytophthora infestans isolates.</title>
        <authorList>
            <person name="Prokchorchik M."/>
            <person name="Lee Y."/>
            <person name="Seo J."/>
            <person name="Cho J.-H."/>
            <person name="Park Y.-E."/>
            <person name="Jang D.-C."/>
            <person name="Im J.-S."/>
            <person name="Choi J.-G."/>
            <person name="Park H.-J."/>
            <person name="Lee G.-B."/>
            <person name="Lee Y.-G."/>
            <person name="Hong S.-Y."/>
            <person name="Cho K."/>
            <person name="Sohn K.H."/>
        </authorList>
    </citation>
    <scope>NUCLEOTIDE SEQUENCE</scope>
    <source>
        <strain evidence="1">KR_1_A1</strain>
    </source>
</reference>
<dbReference type="EMBL" id="WSZM01000135">
    <property type="protein sequence ID" value="KAF4040946.1"/>
    <property type="molecule type" value="Genomic_DNA"/>
</dbReference>
<dbReference type="AlphaFoldDB" id="A0A833THG9"/>
<accession>A0A833THG9</accession>
<organism evidence="1 2">
    <name type="scientific">Phytophthora infestans</name>
    <name type="common">Potato late blight agent</name>
    <name type="synonym">Botrytis infestans</name>
    <dbReference type="NCBI Taxonomy" id="4787"/>
    <lineage>
        <taxon>Eukaryota</taxon>
        <taxon>Sar</taxon>
        <taxon>Stramenopiles</taxon>
        <taxon>Oomycota</taxon>
        <taxon>Peronosporomycetes</taxon>
        <taxon>Peronosporales</taxon>
        <taxon>Peronosporaceae</taxon>
        <taxon>Phytophthora</taxon>
    </lineage>
</organism>
<name>A0A833THG9_PHYIN</name>
<dbReference type="Proteomes" id="UP000602510">
    <property type="component" value="Unassembled WGS sequence"/>
</dbReference>
<gene>
    <name evidence="1" type="ORF">GN244_ATG06989</name>
</gene>
<comment type="caution">
    <text evidence="1">The sequence shown here is derived from an EMBL/GenBank/DDBJ whole genome shotgun (WGS) entry which is preliminary data.</text>
</comment>
<evidence type="ECO:0000313" key="1">
    <source>
        <dbReference type="EMBL" id="KAF4040946.1"/>
    </source>
</evidence>